<evidence type="ECO:0008006" key="4">
    <source>
        <dbReference type="Google" id="ProtNLM"/>
    </source>
</evidence>
<proteinExistence type="predicted"/>
<sequence length="433" mass="50066">MSSGNCARGSVPPPTPFTILETLQGIRAETPVRRYAPAREIGRRTRCFIHASRRPEPPPRIWLAKEGAMRDRQQVKSADEPGRYNMAGSCFTTLEAEKLGTYRGDTATRIECAISTTRKALNWRALYQSSDTHETPYDRVKRCRERKINIEASERFSVDGWWDRKHEPDLQEVRHGGSESEPFVRQKCARVFCKLHQLDWEHTLRMAFAIRKRCTAFDSLSTCTEYWGGGNGRSPRKPADQRHRPATIPTCENPVTRPGIKPGSPRWEASGLTARPPRPHLVKLCLHDAEECPERPLVFVRGNMNTEAYCNILDNEMLPTLWRFYGMDPCYFQDDNVRCRVSRATMKWYADNNVRRLDWSAQSTDINPIEHLWDELDRRVRAHQARPKSIAQLMEWLQEEWLRIPMDVLKTFVESMPDRVAADIATRGGPTRF</sequence>
<accession>A0ABQ9GL13</accession>
<evidence type="ECO:0000313" key="2">
    <source>
        <dbReference type="EMBL" id="KAJ8872694.1"/>
    </source>
</evidence>
<dbReference type="Gene3D" id="3.30.420.10">
    <property type="entry name" value="Ribonuclease H-like superfamily/Ribonuclease H"/>
    <property type="match status" value="1"/>
</dbReference>
<evidence type="ECO:0000256" key="1">
    <source>
        <dbReference type="SAM" id="MobiDB-lite"/>
    </source>
</evidence>
<organism evidence="2 3">
    <name type="scientific">Dryococelus australis</name>
    <dbReference type="NCBI Taxonomy" id="614101"/>
    <lineage>
        <taxon>Eukaryota</taxon>
        <taxon>Metazoa</taxon>
        <taxon>Ecdysozoa</taxon>
        <taxon>Arthropoda</taxon>
        <taxon>Hexapoda</taxon>
        <taxon>Insecta</taxon>
        <taxon>Pterygota</taxon>
        <taxon>Neoptera</taxon>
        <taxon>Polyneoptera</taxon>
        <taxon>Phasmatodea</taxon>
        <taxon>Verophasmatodea</taxon>
        <taxon>Anareolatae</taxon>
        <taxon>Phasmatidae</taxon>
        <taxon>Eurycanthinae</taxon>
        <taxon>Dryococelus</taxon>
    </lineage>
</organism>
<feature type="region of interest" description="Disordered" evidence="1">
    <location>
        <begin position="231"/>
        <end position="262"/>
    </location>
</feature>
<reference evidence="2 3" key="1">
    <citation type="submission" date="2023-02" db="EMBL/GenBank/DDBJ databases">
        <title>LHISI_Scaffold_Assembly.</title>
        <authorList>
            <person name="Stuart O.P."/>
            <person name="Cleave R."/>
            <person name="Magrath M.J.L."/>
            <person name="Mikheyev A.S."/>
        </authorList>
    </citation>
    <scope>NUCLEOTIDE SEQUENCE [LARGE SCALE GENOMIC DNA]</scope>
    <source>
        <strain evidence="2">Daus_M_001</strain>
        <tissue evidence="2">Leg muscle</tissue>
    </source>
</reference>
<evidence type="ECO:0000313" key="3">
    <source>
        <dbReference type="Proteomes" id="UP001159363"/>
    </source>
</evidence>
<dbReference type="InterPro" id="IPR036397">
    <property type="entry name" value="RNaseH_sf"/>
</dbReference>
<gene>
    <name evidence="2" type="ORF">PR048_026307</name>
</gene>
<comment type="caution">
    <text evidence="2">The sequence shown here is derived from an EMBL/GenBank/DDBJ whole genome shotgun (WGS) entry which is preliminary data.</text>
</comment>
<keyword evidence="3" id="KW-1185">Reference proteome</keyword>
<name>A0ABQ9GL13_9NEOP</name>
<protein>
    <recommendedName>
        <fullName evidence="4">Tc1-like transposase DDE domain-containing protein</fullName>
    </recommendedName>
</protein>
<dbReference type="Proteomes" id="UP001159363">
    <property type="component" value="Chromosome 10"/>
</dbReference>
<dbReference type="EMBL" id="JARBHB010000011">
    <property type="protein sequence ID" value="KAJ8872694.1"/>
    <property type="molecule type" value="Genomic_DNA"/>
</dbReference>